<dbReference type="Pfam" id="PF04096">
    <property type="entry name" value="Nucleoporin2"/>
    <property type="match status" value="1"/>
</dbReference>
<feature type="domain" description="Peptidase S59" evidence="13">
    <location>
        <begin position="14"/>
        <end position="139"/>
    </location>
</feature>
<keyword evidence="11" id="KW-0539">Nucleus</keyword>
<dbReference type="InterPro" id="IPR036903">
    <property type="entry name" value="Nup98_auto-Pept-S59_dom_sf"/>
</dbReference>
<evidence type="ECO:0000256" key="5">
    <source>
        <dbReference type="ARBA" id="ARBA00022448"/>
    </source>
</evidence>
<evidence type="ECO:0000256" key="1">
    <source>
        <dbReference type="ARBA" id="ARBA00004567"/>
    </source>
</evidence>
<evidence type="ECO:0000256" key="7">
    <source>
        <dbReference type="ARBA" id="ARBA00022816"/>
    </source>
</evidence>
<dbReference type="InterPro" id="IPR037665">
    <property type="entry name" value="Nucleoporin_S59-like"/>
</dbReference>
<dbReference type="InterPro" id="IPR007230">
    <property type="entry name" value="Nup98_auto-Pept-S59_dom"/>
</dbReference>
<dbReference type="GO" id="GO:0051028">
    <property type="term" value="P:mRNA transport"/>
    <property type="evidence" value="ECO:0007669"/>
    <property type="project" value="UniProtKB-KW"/>
</dbReference>
<dbReference type="Gene3D" id="1.25.40.690">
    <property type="match status" value="1"/>
</dbReference>
<feature type="coiled-coil region" evidence="12">
    <location>
        <begin position="155"/>
        <end position="182"/>
    </location>
</feature>
<keyword evidence="6" id="KW-0068">Autocatalytic cleavage</keyword>
<dbReference type="AlphaFoldDB" id="A0A1Y1L0G0"/>
<evidence type="ECO:0000256" key="10">
    <source>
        <dbReference type="ARBA" id="ARBA00023132"/>
    </source>
</evidence>
<name>A0A1Y1L0G0_PHOPY</name>
<protein>
    <recommendedName>
        <fullName evidence="4">Nuclear pore complex protein Nup98-Nup96</fullName>
    </recommendedName>
</protein>
<evidence type="ECO:0000256" key="12">
    <source>
        <dbReference type="SAM" id="Coils"/>
    </source>
</evidence>
<evidence type="ECO:0000313" key="14">
    <source>
        <dbReference type="EMBL" id="JAV66278.1"/>
    </source>
</evidence>
<dbReference type="GO" id="GO:0017056">
    <property type="term" value="F:structural constituent of nuclear pore"/>
    <property type="evidence" value="ECO:0007669"/>
    <property type="project" value="InterPro"/>
</dbReference>
<organism evidence="14">
    <name type="scientific">Photinus pyralis</name>
    <name type="common">Common eastern firefly</name>
    <name type="synonym">Lampyris pyralis</name>
    <dbReference type="NCBI Taxonomy" id="7054"/>
    <lineage>
        <taxon>Eukaryota</taxon>
        <taxon>Metazoa</taxon>
        <taxon>Ecdysozoa</taxon>
        <taxon>Arthropoda</taxon>
        <taxon>Hexapoda</taxon>
        <taxon>Insecta</taxon>
        <taxon>Pterygota</taxon>
        <taxon>Neoptera</taxon>
        <taxon>Endopterygota</taxon>
        <taxon>Coleoptera</taxon>
        <taxon>Polyphaga</taxon>
        <taxon>Elateriformia</taxon>
        <taxon>Elateroidea</taxon>
        <taxon>Lampyridae</taxon>
        <taxon>Lampyrinae</taxon>
        <taxon>Photinus</taxon>
    </lineage>
</organism>
<comment type="similarity">
    <text evidence="3">Belongs to the nucleoporin GLFG family.</text>
</comment>
<dbReference type="Pfam" id="PF12110">
    <property type="entry name" value="Nup96"/>
    <property type="match status" value="1"/>
</dbReference>
<dbReference type="GO" id="GO:0031965">
    <property type="term" value="C:nuclear membrane"/>
    <property type="evidence" value="ECO:0007669"/>
    <property type="project" value="UniProtKB-SubCell"/>
</dbReference>
<dbReference type="PANTHER" id="PTHR23198:SF6">
    <property type="entry name" value="NUCLEAR PORE COMPLEX PROTEIN NUP98-NUP96"/>
    <property type="match status" value="1"/>
</dbReference>
<dbReference type="PANTHER" id="PTHR23198">
    <property type="entry name" value="NUCLEOPORIN"/>
    <property type="match status" value="1"/>
</dbReference>
<dbReference type="GO" id="GO:0008139">
    <property type="term" value="F:nuclear localization sequence binding"/>
    <property type="evidence" value="ECO:0007669"/>
    <property type="project" value="TreeGrafter"/>
</dbReference>
<comment type="subcellular location">
    <subcellularLocation>
        <location evidence="2">Nucleus membrane</location>
        <topology evidence="2">Peripheral membrane protein</topology>
        <orientation evidence="2">Nucleoplasmic side</orientation>
    </subcellularLocation>
    <subcellularLocation>
        <location evidence="1">Nucleus</location>
        <location evidence="1">Nuclear pore complex</location>
    </subcellularLocation>
</comment>
<dbReference type="GO" id="GO:0044614">
    <property type="term" value="C:nuclear pore cytoplasmic filaments"/>
    <property type="evidence" value="ECO:0007669"/>
    <property type="project" value="TreeGrafter"/>
</dbReference>
<dbReference type="GO" id="GO:0000973">
    <property type="term" value="P:post-transcriptional tethering of RNA polymerase II gene DNA at nuclear periphery"/>
    <property type="evidence" value="ECO:0007669"/>
    <property type="project" value="TreeGrafter"/>
</dbReference>
<dbReference type="InterPro" id="IPR021967">
    <property type="entry name" value="Nup98_C"/>
</dbReference>
<dbReference type="GO" id="GO:0006606">
    <property type="term" value="P:protein import into nucleus"/>
    <property type="evidence" value="ECO:0007669"/>
    <property type="project" value="TreeGrafter"/>
</dbReference>
<keyword evidence="7" id="KW-0509">mRNA transport</keyword>
<keyword evidence="10" id="KW-0906">Nuclear pore complex</keyword>
<evidence type="ECO:0000256" key="9">
    <source>
        <dbReference type="ARBA" id="ARBA00023010"/>
    </source>
</evidence>
<keyword evidence="9" id="KW-0811">Translocation</keyword>
<reference evidence="14" key="1">
    <citation type="journal article" date="2016" name="Sci. Rep.">
        <title>Molecular characterization of firefly nuptial gifts: a multi-omics approach sheds light on postcopulatory sexual selection.</title>
        <authorList>
            <person name="Al-Wathiqui N."/>
            <person name="Fallon T.R."/>
            <person name="South A."/>
            <person name="Weng J.K."/>
            <person name="Lewis S.M."/>
        </authorList>
    </citation>
    <scope>NUCLEOTIDE SEQUENCE</scope>
</reference>
<evidence type="ECO:0000256" key="8">
    <source>
        <dbReference type="ARBA" id="ARBA00022927"/>
    </source>
</evidence>
<evidence type="ECO:0000256" key="4">
    <source>
        <dbReference type="ARBA" id="ARBA00013472"/>
    </source>
</evidence>
<evidence type="ECO:0000256" key="6">
    <source>
        <dbReference type="ARBA" id="ARBA00022813"/>
    </source>
</evidence>
<dbReference type="PROSITE" id="PS51434">
    <property type="entry name" value="NUP_C"/>
    <property type="match status" value="1"/>
</dbReference>
<sequence>MEDYNLCCGVTLTRPDYYTIPPLRELHKYVNDKGECSVTGFVIGRVGYGRIRFLDAVDVADLNLDRIVSLELGEVALYDDEESLPVIGEGLNRRACVELDRLWPRDGERRLRSLSEQQNVTFLDYRHETGTLSIGVEHFSKYSYKDSDGDCEVVTSDLDKEMQQMEEDLEQLKQLEEASLRRGLGGIRSSEPFDQSSFIVHPSRPSDAPTFARESKPLYIAKSSFFDEDSISDDMSSCDVGVHLSIQNSSTCTSNASEKMNVYASDGLIKRYTLLSRVKEPATREVDDVFGQHAILADMTLFKGRSFKVGWGPGMKMITLSSKARGTNLIGEPRCVDFVDVASDVLGMRGVVELEGHLNVSLNSCTITTSQTSEPSCTVKSGWETLVQHQMIAKQLSETSPRNNLVNYYNQTWELCLALWGPEAVTSSAKRELFSSWLQTIVRHDGVDVGPLGSDREMILGRIFVHLLSHQIYEASQLAMSHDMPTLGILIAQTQQSTRNHIATQIEQWQDRGVMNFISGHIKKVYALLGGLPIIADVNVLDGLKWKRILALYLWYICPPGVLLDEAVTEYTNAFEKNGVANYPVVEHNALFSELVYDTQFQLLQLNHKAQDLLNKVLNPAGHTSSICDYRFSWLLLQVLTSLKIGSLPSSICDAIHIRFATQLEAMGLWKWAAFAVLFVREATLKRNQLTSILERNLEVDDNDEIVQFLVDSLKIPPSAIHAVLAQKTESAGEFIVSFKHYLLAKNWRKAHDLCVARVIPDLILREEFDLLLRFLNELFAETTQNPQSSAAGLIYEFLLVCKRVDDVCDDGEVGHKRYALVPEVISIINRLKHYPATEPRQFLAKLEVARHLKHILGVACYGYEDPTVASSYQQLALPFDYEYTMSMWKS</sequence>
<evidence type="ECO:0000256" key="11">
    <source>
        <dbReference type="ARBA" id="ARBA00023242"/>
    </source>
</evidence>
<dbReference type="GO" id="GO:0003723">
    <property type="term" value="F:RNA binding"/>
    <property type="evidence" value="ECO:0007669"/>
    <property type="project" value="TreeGrafter"/>
</dbReference>
<accession>A0A1Y1L0G0</accession>
<dbReference type="Gene3D" id="3.30.1610.10">
    <property type="entry name" value="Peptidase S59, nucleoporin"/>
    <property type="match status" value="1"/>
</dbReference>
<dbReference type="SUPFAM" id="SSF82215">
    <property type="entry name" value="C-terminal autoproteolytic domain of nucleoporin nup98"/>
    <property type="match status" value="1"/>
</dbReference>
<keyword evidence="8" id="KW-0653">Protein transport</keyword>
<evidence type="ECO:0000256" key="2">
    <source>
        <dbReference type="ARBA" id="ARBA00004620"/>
    </source>
</evidence>
<dbReference type="GO" id="GO:0006405">
    <property type="term" value="P:RNA export from nucleus"/>
    <property type="evidence" value="ECO:0007669"/>
    <property type="project" value="TreeGrafter"/>
</dbReference>
<keyword evidence="5" id="KW-0813">Transport</keyword>
<proteinExistence type="inferred from homology"/>
<keyword evidence="12" id="KW-0175">Coiled coil</keyword>
<dbReference type="EMBL" id="GEZM01070778">
    <property type="protein sequence ID" value="JAV66278.1"/>
    <property type="molecule type" value="Transcribed_RNA"/>
</dbReference>
<evidence type="ECO:0000256" key="3">
    <source>
        <dbReference type="ARBA" id="ARBA00008926"/>
    </source>
</evidence>
<dbReference type="GO" id="GO:0034398">
    <property type="term" value="P:telomere tethering at nuclear periphery"/>
    <property type="evidence" value="ECO:0007669"/>
    <property type="project" value="TreeGrafter"/>
</dbReference>
<evidence type="ECO:0000259" key="13">
    <source>
        <dbReference type="PROSITE" id="PS51434"/>
    </source>
</evidence>